<evidence type="ECO:0000313" key="1">
    <source>
        <dbReference type="EMBL" id="MFC0634347.1"/>
    </source>
</evidence>
<gene>
    <name evidence="1" type="ORF">ACFFGE_10720</name>
</gene>
<organism evidence="1 2">
    <name type="scientific">Brevundimonas balnearis</name>
    <dbReference type="NCBI Taxonomy" id="1572858"/>
    <lineage>
        <taxon>Bacteria</taxon>
        <taxon>Pseudomonadati</taxon>
        <taxon>Pseudomonadota</taxon>
        <taxon>Alphaproteobacteria</taxon>
        <taxon>Caulobacterales</taxon>
        <taxon>Caulobacteraceae</taxon>
        <taxon>Brevundimonas</taxon>
    </lineage>
</organism>
<evidence type="ECO:0000313" key="2">
    <source>
        <dbReference type="Proteomes" id="UP001589906"/>
    </source>
</evidence>
<comment type="caution">
    <text evidence="1">The sequence shown here is derived from an EMBL/GenBank/DDBJ whole genome shotgun (WGS) entry which is preliminary data.</text>
</comment>
<dbReference type="EMBL" id="JBHLSW010000007">
    <property type="protein sequence ID" value="MFC0634347.1"/>
    <property type="molecule type" value="Genomic_DNA"/>
</dbReference>
<sequence length="183" mass="20145">MDRPVVKITDAMLEAAGALVHETQVNRTRVSPVDTLGGILGEFAFAQWLTGDWRKNEVGSNRGKADLFGLIEIKTSIFPFRESLNLVIREDYGAKFKDVYVQNIINVSDAYRKEIVPGTEVIICGFATHAQATSKPAEPMTMKGGARTPYGVFKTPISALQPMAGFRSFFEALAKEKGVLLDF</sequence>
<dbReference type="Proteomes" id="UP001589906">
    <property type="component" value="Unassembled WGS sequence"/>
</dbReference>
<evidence type="ECO:0008006" key="3">
    <source>
        <dbReference type="Google" id="ProtNLM"/>
    </source>
</evidence>
<reference evidence="1 2" key="1">
    <citation type="submission" date="2024-09" db="EMBL/GenBank/DDBJ databases">
        <authorList>
            <person name="Sun Q."/>
            <person name="Mori K."/>
        </authorList>
    </citation>
    <scope>NUCLEOTIDE SEQUENCE [LARGE SCALE GENOMIC DNA]</scope>
    <source>
        <strain evidence="1 2">NCAIM B.02621</strain>
    </source>
</reference>
<keyword evidence="2" id="KW-1185">Reference proteome</keyword>
<protein>
    <recommendedName>
        <fullName evidence="3">Restriction endonuclease</fullName>
    </recommendedName>
</protein>
<proteinExistence type="predicted"/>
<accession>A0ABV6R3Z8</accession>
<dbReference type="RefSeq" id="WP_376836384.1">
    <property type="nucleotide sequence ID" value="NZ_JBHLSW010000007.1"/>
</dbReference>
<name>A0ABV6R3Z8_9CAUL</name>